<dbReference type="AlphaFoldDB" id="A0A6G1KKK8"/>
<dbReference type="Proteomes" id="UP000799428">
    <property type="component" value="Unassembled WGS sequence"/>
</dbReference>
<organism evidence="2 3">
    <name type="scientific">Pleomassaria siparia CBS 279.74</name>
    <dbReference type="NCBI Taxonomy" id="1314801"/>
    <lineage>
        <taxon>Eukaryota</taxon>
        <taxon>Fungi</taxon>
        <taxon>Dikarya</taxon>
        <taxon>Ascomycota</taxon>
        <taxon>Pezizomycotina</taxon>
        <taxon>Dothideomycetes</taxon>
        <taxon>Pleosporomycetidae</taxon>
        <taxon>Pleosporales</taxon>
        <taxon>Pleomassariaceae</taxon>
        <taxon>Pleomassaria</taxon>
    </lineage>
</organism>
<feature type="chain" id="PRO_5026106600" evidence="1">
    <location>
        <begin position="17"/>
        <end position="104"/>
    </location>
</feature>
<gene>
    <name evidence="2" type="ORF">K504DRAFT_423435</name>
</gene>
<feature type="signal peptide" evidence="1">
    <location>
        <begin position="1"/>
        <end position="16"/>
    </location>
</feature>
<evidence type="ECO:0000313" key="3">
    <source>
        <dbReference type="Proteomes" id="UP000799428"/>
    </source>
</evidence>
<accession>A0A6G1KKK8</accession>
<proteinExistence type="predicted"/>
<name>A0A6G1KKK8_9PLEO</name>
<dbReference type="OrthoDB" id="3783411at2759"/>
<keyword evidence="1" id="KW-0732">Signal</keyword>
<evidence type="ECO:0000313" key="2">
    <source>
        <dbReference type="EMBL" id="KAF2713085.1"/>
    </source>
</evidence>
<sequence>MRIPLLTFTLVTTVVAFPWPFTQDAQVTSLPAVSARPTATKTHVPHHVPHREPTPSFKQSCECSQPIIPIDVLTPFEKCQMEFSNRMACYYRAQGGCALPTLAC</sequence>
<evidence type="ECO:0000256" key="1">
    <source>
        <dbReference type="SAM" id="SignalP"/>
    </source>
</evidence>
<reference evidence="2" key="1">
    <citation type="journal article" date="2020" name="Stud. Mycol.">
        <title>101 Dothideomycetes genomes: a test case for predicting lifestyles and emergence of pathogens.</title>
        <authorList>
            <person name="Haridas S."/>
            <person name="Albert R."/>
            <person name="Binder M."/>
            <person name="Bloem J."/>
            <person name="Labutti K."/>
            <person name="Salamov A."/>
            <person name="Andreopoulos B."/>
            <person name="Baker S."/>
            <person name="Barry K."/>
            <person name="Bills G."/>
            <person name="Bluhm B."/>
            <person name="Cannon C."/>
            <person name="Castanera R."/>
            <person name="Culley D."/>
            <person name="Daum C."/>
            <person name="Ezra D."/>
            <person name="Gonzalez J."/>
            <person name="Henrissat B."/>
            <person name="Kuo A."/>
            <person name="Liang C."/>
            <person name="Lipzen A."/>
            <person name="Lutzoni F."/>
            <person name="Magnuson J."/>
            <person name="Mondo S."/>
            <person name="Nolan M."/>
            <person name="Ohm R."/>
            <person name="Pangilinan J."/>
            <person name="Park H.-J."/>
            <person name="Ramirez L."/>
            <person name="Alfaro M."/>
            <person name="Sun H."/>
            <person name="Tritt A."/>
            <person name="Yoshinaga Y."/>
            <person name="Zwiers L.-H."/>
            <person name="Turgeon B."/>
            <person name="Goodwin S."/>
            <person name="Spatafora J."/>
            <person name="Crous P."/>
            <person name="Grigoriev I."/>
        </authorList>
    </citation>
    <scope>NUCLEOTIDE SEQUENCE</scope>
    <source>
        <strain evidence="2">CBS 279.74</strain>
    </source>
</reference>
<keyword evidence="3" id="KW-1185">Reference proteome</keyword>
<dbReference type="EMBL" id="MU005765">
    <property type="protein sequence ID" value="KAF2713085.1"/>
    <property type="molecule type" value="Genomic_DNA"/>
</dbReference>
<protein>
    <submittedName>
        <fullName evidence="2">Uncharacterized protein</fullName>
    </submittedName>
</protein>